<proteinExistence type="predicted"/>
<dbReference type="Gene3D" id="3.10.20.90">
    <property type="entry name" value="Phosphatidylinositol 3-kinase Catalytic Subunit, Chain A, domain 1"/>
    <property type="match status" value="1"/>
</dbReference>
<protein>
    <recommendedName>
        <fullName evidence="1">Ubiquitin-like domain-containing protein</fullName>
    </recommendedName>
</protein>
<sequence>MVKIPPCFIPNSTADTFLVFALCPVRRNSIDLSLTRRLEVASRELKEIPDMETVFRSFIPPSLSSEKADDDNSEDAFSQASRIGNSVYGVPALLNVRLRVLCGVLRYRISVNSQATFGEVKKVMMGEIRLQIGEQKIIYKGRERGNKEYLDKYGVRDRSKLILMEDPTSIEKRYIEMRKNARIEAAYRVISCMSMEIDKLAE</sequence>
<evidence type="ECO:0000259" key="1">
    <source>
        <dbReference type="PROSITE" id="PS50053"/>
    </source>
</evidence>
<reference evidence="2" key="1">
    <citation type="submission" date="2019-03" db="EMBL/GenBank/DDBJ databases">
        <authorList>
            <person name="Mank J."/>
            <person name="Almeida P."/>
        </authorList>
    </citation>
    <scope>NUCLEOTIDE SEQUENCE</scope>
    <source>
        <strain evidence="2">78183</strain>
    </source>
</reference>
<dbReference type="PROSITE" id="PS50053">
    <property type="entry name" value="UBIQUITIN_2"/>
    <property type="match status" value="1"/>
</dbReference>
<dbReference type="GO" id="GO:0005737">
    <property type="term" value="C:cytoplasm"/>
    <property type="evidence" value="ECO:0007669"/>
    <property type="project" value="TreeGrafter"/>
</dbReference>
<accession>A0A6N2MP04</accession>
<dbReference type="InterPro" id="IPR039773">
    <property type="entry name" value="BAG_chaperone_regulator"/>
</dbReference>
<dbReference type="SUPFAM" id="SSF54236">
    <property type="entry name" value="Ubiquitin-like"/>
    <property type="match status" value="1"/>
</dbReference>
<organism evidence="2">
    <name type="scientific">Salix viminalis</name>
    <name type="common">Common osier</name>
    <name type="synonym">Basket willow</name>
    <dbReference type="NCBI Taxonomy" id="40686"/>
    <lineage>
        <taxon>Eukaryota</taxon>
        <taxon>Viridiplantae</taxon>
        <taxon>Streptophyta</taxon>
        <taxon>Embryophyta</taxon>
        <taxon>Tracheophyta</taxon>
        <taxon>Spermatophyta</taxon>
        <taxon>Magnoliopsida</taxon>
        <taxon>eudicotyledons</taxon>
        <taxon>Gunneridae</taxon>
        <taxon>Pentapetalae</taxon>
        <taxon>rosids</taxon>
        <taxon>fabids</taxon>
        <taxon>Malpighiales</taxon>
        <taxon>Salicaceae</taxon>
        <taxon>Saliceae</taxon>
        <taxon>Salix</taxon>
    </lineage>
</organism>
<feature type="domain" description="Ubiquitin-like" evidence="1">
    <location>
        <begin position="94"/>
        <end position="164"/>
    </location>
</feature>
<dbReference type="AlphaFoldDB" id="A0A6N2MP04"/>
<gene>
    <name evidence="2" type="ORF">SVIM_LOCUS329010</name>
</gene>
<dbReference type="InterPro" id="IPR000626">
    <property type="entry name" value="Ubiquitin-like_dom"/>
</dbReference>
<evidence type="ECO:0000313" key="2">
    <source>
        <dbReference type="EMBL" id="VFU49781.1"/>
    </source>
</evidence>
<dbReference type="PANTHER" id="PTHR12329">
    <property type="entry name" value="BCL2-ASSOCIATED ATHANOGENE"/>
    <property type="match status" value="1"/>
</dbReference>
<dbReference type="EMBL" id="CAADRP010001708">
    <property type="protein sequence ID" value="VFU49781.1"/>
    <property type="molecule type" value="Genomic_DNA"/>
</dbReference>
<dbReference type="InterPro" id="IPR029071">
    <property type="entry name" value="Ubiquitin-like_domsf"/>
</dbReference>
<dbReference type="GO" id="GO:0050821">
    <property type="term" value="P:protein stabilization"/>
    <property type="evidence" value="ECO:0007669"/>
    <property type="project" value="TreeGrafter"/>
</dbReference>
<dbReference type="PANTHER" id="PTHR12329:SF17">
    <property type="entry name" value="OS04G0619900 PROTEIN"/>
    <property type="match status" value="1"/>
</dbReference>
<name>A0A6N2MP04_SALVM</name>
<dbReference type="GO" id="GO:0000774">
    <property type="term" value="F:adenyl-nucleotide exchange factor activity"/>
    <property type="evidence" value="ECO:0007669"/>
    <property type="project" value="TreeGrafter"/>
</dbReference>
<dbReference type="Pfam" id="PF00240">
    <property type="entry name" value="ubiquitin"/>
    <property type="match status" value="1"/>
</dbReference>
<dbReference type="GO" id="GO:0051087">
    <property type="term" value="F:protein-folding chaperone binding"/>
    <property type="evidence" value="ECO:0007669"/>
    <property type="project" value="InterPro"/>
</dbReference>